<dbReference type="Proteomes" id="UP000192634">
    <property type="component" value="Unassembled WGS sequence"/>
</dbReference>
<dbReference type="OrthoDB" id="4227347at2"/>
<dbReference type="RefSeq" id="WP_143445401.1">
    <property type="nucleotide sequence ID" value="NZ_FWXN01000002.1"/>
</dbReference>
<evidence type="ECO:0000313" key="3">
    <source>
        <dbReference type="Proteomes" id="UP000192634"/>
    </source>
</evidence>
<protein>
    <submittedName>
        <fullName evidence="2">TadE-like protein</fullName>
    </submittedName>
</protein>
<evidence type="ECO:0000313" key="2">
    <source>
        <dbReference type="EMBL" id="SMC37098.1"/>
    </source>
</evidence>
<dbReference type="Pfam" id="PF07811">
    <property type="entry name" value="TadE"/>
    <property type="match status" value="1"/>
</dbReference>
<reference evidence="2 3" key="1">
    <citation type="submission" date="2017-04" db="EMBL/GenBank/DDBJ databases">
        <authorList>
            <person name="Afonso C.L."/>
            <person name="Miller P.J."/>
            <person name="Scott M.A."/>
            <person name="Spackman E."/>
            <person name="Goraichik I."/>
            <person name="Dimitrov K.M."/>
            <person name="Suarez D.L."/>
            <person name="Swayne D.E."/>
        </authorList>
    </citation>
    <scope>NUCLEOTIDE SEQUENCE [LARGE SCALE GENOMIC DNA]</scope>
    <source>
        <strain evidence="2 3">CGMCC 1.12511</strain>
    </source>
</reference>
<feature type="domain" description="TadE-like" evidence="1">
    <location>
        <begin position="19"/>
        <end position="61"/>
    </location>
</feature>
<proteinExistence type="predicted"/>
<dbReference type="AlphaFoldDB" id="A0A1W1YN02"/>
<accession>A0A1W1YN02</accession>
<name>A0A1W1YN02_9MICO</name>
<gene>
    <name evidence="2" type="ORF">SAMN06296429_102173</name>
</gene>
<dbReference type="EMBL" id="FWXN01000002">
    <property type="protein sequence ID" value="SMC37098.1"/>
    <property type="molecule type" value="Genomic_DNA"/>
</dbReference>
<organism evidence="2 3">
    <name type="scientific">Janibacter indicus</name>
    <dbReference type="NCBI Taxonomy" id="857417"/>
    <lineage>
        <taxon>Bacteria</taxon>
        <taxon>Bacillati</taxon>
        <taxon>Actinomycetota</taxon>
        <taxon>Actinomycetes</taxon>
        <taxon>Micrococcales</taxon>
        <taxon>Intrasporangiaceae</taxon>
        <taxon>Janibacter</taxon>
    </lineage>
</organism>
<sequence>MITRRAQHGRPERWRSDRGALSLEMVVLLPLALSLLFLAVQGAVYYQGRTVALASAQEGARGAAGYEQTDEHGRSAALDFAARAGGDGLLESPDVEVTRDRGNGTVTVRVTGTTMSIIPGWDPQVSQSSTRAIEEFTRVEDFEGSGIDRTERPSW</sequence>
<evidence type="ECO:0000259" key="1">
    <source>
        <dbReference type="Pfam" id="PF07811"/>
    </source>
</evidence>
<dbReference type="InterPro" id="IPR012495">
    <property type="entry name" value="TadE-like_dom"/>
</dbReference>